<sequence length="899" mass="100528">MDTHPVNSAVSVSAYMLSSDDRWRGCQSFSKRRTSAPLPLDVATPTVPSVGPGRAARAAAASGASSCPLRPQPCLGVRARTHLPEHLRLNNRDVVERQQTTDDRSIERYAPTMQRIWSTAAQLRGCHCRACVRPAITAAVQATKPKTPGRRNALASHVFTACYAGVIASAAIIDDARSREHQHQCQPRRDTECHTPEARSARAALALALAMEQTATRDLAHIVTSADYYTDVFDRRVQRRIDALSSICRYRPGHLLALREKQKIRWRSLDQLRKICSPNGWYGHKNMTGQGIDRCDDAIALEDTDPSMPQREARSPVQFAKATDMINDLVDQLLKVAYDETESQFPRTHPALGSPDSAWTAIRLLRSDGFPRYSHPEIDPEATVKARARLNEVNSNIMRDWRVPRREHFVAKICYNLLVSSVPPGIQNYNVLILGFTRLGEHGLAQAVVDSFLYKSHFLPTKATLLCLLQHFRLKRDVVGFYAMLRRVVAHDCRGIGIRRRKIDEVKKSGQLRRWAVEADVEFSGGYVVELPEMDSALFEAMIQGLVDFKMTGHAAKVFVVCLQEKGTINAEVFDYLLHACIRTMDDLATRVLIHGLITNANEAASMILGTELSNATVRKIRHLLNMRRARLLDTTDTPSLSPRLDIPTRKDPLIHLTTALWIREVKGDLFAMKEDLRRIGKVLAQEGPLEARLDLALSWAQVITARPWRALERTEAIGRLAKLDWVSEQCDASQALLEQTQHKIYNTMARSIPRQVRGDTLFDTTVSTEQQLSLNRLLRIPGTVENHIGICFTVSQQLDSRLKLTILHALPEPDVAEFWEETRGTADTPLGRLFVKLSRYLGSLSKGVKDNMKSQALDTERKARPCVSFNYSTATVLEKRLLAAAAAGNGGIVPGANF</sequence>
<reference evidence="1" key="1">
    <citation type="journal article" date="2023" name="Mol. Phylogenet. Evol.">
        <title>Genome-scale phylogeny and comparative genomics of the fungal order Sordariales.</title>
        <authorList>
            <person name="Hensen N."/>
            <person name="Bonometti L."/>
            <person name="Westerberg I."/>
            <person name="Brannstrom I.O."/>
            <person name="Guillou S."/>
            <person name="Cros-Aarteil S."/>
            <person name="Calhoun S."/>
            <person name="Haridas S."/>
            <person name="Kuo A."/>
            <person name="Mondo S."/>
            <person name="Pangilinan J."/>
            <person name="Riley R."/>
            <person name="LaButti K."/>
            <person name="Andreopoulos B."/>
            <person name="Lipzen A."/>
            <person name="Chen C."/>
            <person name="Yan M."/>
            <person name="Daum C."/>
            <person name="Ng V."/>
            <person name="Clum A."/>
            <person name="Steindorff A."/>
            <person name="Ohm R.A."/>
            <person name="Martin F."/>
            <person name="Silar P."/>
            <person name="Natvig D.O."/>
            <person name="Lalanne C."/>
            <person name="Gautier V."/>
            <person name="Ament-Velasquez S.L."/>
            <person name="Kruys A."/>
            <person name="Hutchinson M.I."/>
            <person name="Powell A.J."/>
            <person name="Barry K."/>
            <person name="Miller A.N."/>
            <person name="Grigoriev I.V."/>
            <person name="Debuchy R."/>
            <person name="Gladieux P."/>
            <person name="Hiltunen Thoren M."/>
            <person name="Johannesson H."/>
        </authorList>
    </citation>
    <scope>NUCLEOTIDE SEQUENCE</scope>
    <source>
        <strain evidence="1">CBS 314.62</strain>
    </source>
</reference>
<accession>A0AAE0X2W3</accession>
<dbReference type="Proteomes" id="UP001270362">
    <property type="component" value="Unassembled WGS sequence"/>
</dbReference>
<organism evidence="1 2">
    <name type="scientific">Podospora appendiculata</name>
    <dbReference type="NCBI Taxonomy" id="314037"/>
    <lineage>
        <taxon>Eukaryota</taxon>
        <taxon>Fungi</taxon>
        <taxon>Dikarya</taxon>
        <taxon>Ascomycota</taxon>
        <taxon>Pezizomycotina</taxon>
        <taxon>Sordariomycetes</taxon>
        <taxon>Sordariomycetidae</taxon>
        <taxon>Sordariales</taxon>
        <taxon>Podosporaceae</taxon>
        <taxon>Podospora</taxon>
    </lineage>
</organism>
<keyword evidence="2" id="KW-1185">Reference proteome</keyword>
<evidence type="ECO:0000313" key="1">
    <source>
        <dbReference type="EMBL" id="KAK3683760.1"/>
    </source>
</evidence>
<dbReference type="AlphaFoldDB" id="A0AAE0X2W3"/>
<comment type="caution">
    <text evidence="1">The sequence shown here is derived from an EMBL/GenBank/DDBJ whole genome shotgun (WGS) entry which is preliminary data.</text>
</comment>
<evidence type="ECO:0000313" key="2">
    <source>
        <dbReference type="Proteomes" id="UP001270362"/>
    </source>
</evidence>
<name>A0AAE0X2W3_9PEZI</name>
<evidence type="ECO:0008006" key="3">
    <source>
        <dbReference type="Google" id="ProtNLM"/>
    </source>
</evidence>
<proteinExistence type="predicted"/>
<reference evidence="1" key="2">
    <citation type="submission" date="2023-06" db="EMBL/GenBank/DDBJ databases">
        <authorList>
            <consortium name="Lawrence Berkeley National Laboratory"/>
            <person name="Haridas S."/>
            <person name="Hensen N."/>
            <person name="Bonometti L."/>
            <person name="Westerberg I."/>
            <person name="Brannstrom I.O."/>
            <person name="Guillou S."/>
            <person name="Cros-Aarteil S."/>
            <person name="Calhoun S."/>
            <person name="Kuo A."/>
            <person name="Mondo S."/>
            <person name="Pangilinan J."/>
            <person name="Riley R."/>
            <person name="Labutti K."/>
            <person name="Andreopoulos B."/>
            <person name="Lipzen A."/>
            <person name="Chen C."/>
            <person name="Yanf M."/>
            <person name="Daum C."/>
            <person name="Ng V."/>
            <person name="Clum A."/>
            <person name="Steindorff A."/>
            <person name="Ohm R."/>
            <person name="Martin F."/>
            <person name="Silar P."/>
            <person name="Natvig D."/>
            <person name="Lalanne C."/>
            <person name="Gautier V."/>
            <person name="Ament-Velasquez S.L."/>
            <person name="Kruys A."/>
            <person name="Hutchinson M.I."/>
            <person name="Powell A.J."/>
            <person name="Barry K."/>
            <person name="Miller A.N."/>
            <person name="Grigoriev I.V."/>
            <person name="Debuchy R."/>
            <person name="Gladieux P."/>
            <person name="Thoren M.H."/>
            <person name="Johannesson H."/>
        </authorList>
    </citation>
    <scope>NUCLEOTIDE SEQUENCE</scope>
    <source>
        <strain evidence="1">CBS 314.62</strain>
    </source>
</reference>
<dbReference type="EMBL" id="JAULSO010000004">
    <property type="protein sequence ID" value="KAK3683760.1"/>
    <property type="molecule type" value="Genomic_DNA"/>
</dbReference>
<gene>
    <name evidence="1" type="ORF">B0T22DRAFT_260170</name>
</gene>
<protein>
    <recommendedName>
        <fullName evidence="3">Pentatricopeptide repeat domain-containing protein</fullName>
    </recommendedName>
</protein>